<reference evidence="2 3" key="1">
    <citation type="submission" date="2018-10" db="EMBL/GenBank/DDBJ databases">
        <title>Sequencing the genomes of 1000 actinobacteria strains.</title>
        <authorList>
            <person name="Klenk H.-P."/>
        </authorList>
    </citation>
    <scope>NUCLEOTIDE SEQUENCE [LARGE SCALE GENOMIC DNA]</scope>
    <source>
        <strain evidence="2 3">DSM 43911</strain>
    </source>
</reference>
<gene>
    <name evidence="2" type="ORF">DFJ66_4573</name>
</gene>
<evidence type="ECO:0000313" key="3">
    <source>
        <dbReference type="Proteomes" id="UP000272729"/>
    </source>
</evidence>
<name>A0A495XAJ4_9PSEU</name>
<comment type="caution">
    <text evidence="2">The sequence shown here is derived from an EMBL/GenBank/DDBJ whole genome shotgun (WGS) entry which is preliminary data.</text>
</comment>
<dbReference type="OrthoDB" id="3699972at2"/>
<feature type="region of interest" description="Disordered" evidence="1">
    <location>
        <begin position="17"/>
        <end position="45"/>
    </location>
</feature>
<dbReference type="EMBL" id="RBXR01000001">
    <property type="protein sequence ID" value="RKT71290.1"/>
    <property type="molecule type" value="Genomic_DNA"/>
</dbReference>
<keyword evidence="3" id="KW-1185">Reference proteome</keyword>
<accession>A0A495XAJ4</accession>
<dbReference type="Proteomes" id="UP000272729">
    <property type="component" value="Unassembled WGS sequence"/>
</dbReference>
<organism evidence="2 3">
    <name type="scientific">Saccharothrix variisporea</name>
    <dbReference type="NCBI Taxonomy" id="543527"/>
    <lineage>
        <taxon>Bacteria</taxon>
        <taxon>Bacillati</taxon>
        <taxon>Actinomycetota</taxon>
        <taxon>Actinomycetes</taxon>
        <taxon>Pseudonocardiales</taxon>
        <taxon>Pseudonocardiaceae</taxon>
        <taxon>Saccharothrix</taxon>
    </lineage>
</organism>
<proteinExistence type="predicted"/>
<feature type="compositionally biased region" description="Basic and acidic residues" evidence="1">
    <location>
        <begin position="22"/>
        <end position="40"/>
    </location>
</feature>
<dbReference type="AlphaFoldDB" id="A0A495XAJ4"/>
<sequence length="66" mass="7651">MESGFWVRVRLGDAPPAIRVPDQGEPRWVRASGEKPTARDDEPEARTTWLVDSFEIVAPRYPWKRD</sequence>
<dbReference type="RefSeq" id="WP_121223634.1">
    <property type="nucleotide sequence ID" value="NZ_JBIUBA010000001.1"/>
</dbReference>
<protein>
    <submittedName>
        <fullName evidence="2">Uncharacterized protein</fullName>
    </submittedName>
</protein>
<evidence type="ECO:0000313" key="2">
    <source>
        <dbReference type="EMBL" id="RKT71290.1"/>
    </source>
</evidence>
<evidence type="ECO:0000256" key="1">
    <source>
        <dbReference type="SAM" id="MobiDB-lite"/>
    </source>
</evidence>